<dbReference type="eggNOG" id="COG0210">
    <property type="taxonomic scope" value="Bacteria"/>
</dbReference>
<keyword evidence="8 11" id="KW-0413">Isomerase</keyword>
<keyword evidence="6 11" id="KW-0067">ATP-binding</keyword>
<comment type="function">
    <text evidence="11">Rep helicase is a single-stranded DNA-dependent ATPase involved in DNA replication; it can initiate unwinding at a nick in the DNA. It binds to the single-stranded DNA and acts in a progressive fashion along the DNA in the 3' to 5' direction.</text>
</comment>
<dbReference type="EC" id="5.6.2.4" evidence="11"/>
<dbReference type="Gene3D" id="3.40.50.300">
    <property type="entry name" value="P-loop containing nucleotide triphosphate hydrolases"/>
    <property type="match status" value="2"/>
</dbReference>
<dbReference type="AlphaFoldDB" id="B6XD39"/>
<evidence type="ECO:0000256" key="11">
    <source>
        <dbReference type="HAMAP-Rule" id="MF_01920"/>
    </source>
</evidence>
<dbReference type="GO" id="GO:0009314">
    <property type="term" value="P:response to radiation"/>
    <property type="evidence" value="ECO:0007669"/>
    <property type="project" value="UniProtKB-ARBA"/>
</dbReference>
<organism evidence="15 16">
    <name type="scientific">Providencia alcalifaciens DSM 30120</name>
    <dbReference type="NCBI Taxonomy" id="520999"/>
    <lineage>
        <taxon>Bacteria</taxon>
        <taxon>Pseudomonadati</taxon>
        <taxon>Pseudomonadota</taxon>
        <taxon>Gammaproteobacteria</taxon>
        <taxon>Enterobacterales</taxon>
        <taxon>Morganellaceae</taxon>
        <taxon>Providencia</taxon>
    </lineage>
</organism>
<evidence type="ECO:0000259" key="13">
    <source>
        <dbReference type="PROSITE" id="PS51198"/>
    </source>
</evidence>
<gene>
    <name evidence="11 15" type="primary">rep</name>
    <name evidence="15" type="ORF">PROVALCAL_01261</name>
</gene>
<dbReference type="EMBL" id="ABXW01000018">
    <property type="protein sequence ID" value="EEB46729.1"/>
    <property type="molecule type" value="Genomic_DNA"/>
</dbReference>
<dbReference type="PROSITE" id="PS51198">
    <property type="entry name" value="UVRD_HELICASE_ATP_BIND"/>
    <property type="match status" value="1"/>
</dbReference>
<dbReference type="Gene3D" id="1.10.10.160">
    <property type="match status" value="1"/>
</dbReference>
<protein>
    <recommendedName>
        <fullName evidence="11">ATP-dependent DNA helicase Rep</fullName>
        <ecNumber evidence="11">5.6.2.4</ecNumber>
    </recommendedName>
    <alternativeName>
        <fullName evidence="11">DNA 3'-5' helicase Rep</fullName>
    </alternativeName>
</protein>
<evidence type="ECO:0000256" key="10">
    <source>
        <dbReference type="ARBA" id="ARBA00048988"/>
    </source>
</evidence>
<reference evidence="15 16" key="1">
    <citation type="submission" date="2008-10" db="EMBL/GenBank/DDBJ databases">
        <title>Draft genome sequence of Providencia alcalifaciens (DSM 30120).</title>
        <authorList>
            <person name="Sudarsanam P."/>
            <person name="Ley R."/>
            <person name="Guruge J."/>
            <person name="Turnbaugh P.J."/>
            <person name="Mahowald M."/>
            <person name="Liep D."/>
            <person name="Gordon J."/>
        </authorList>
    </citation>
    <scope>NUCLEOTIDE SEQUENCE [LARGE SCALE GENOMIC DNA]</scope>
    <source>
        <strain evidence="15 16">DSM 30120</strain>
    </source>
</reference>
<dbReference type="InterPro" id="IPR014016">
    <property type="entry name" value="UvrD-like_ATP-bd"/>
</dbReference>
<feature type="domain" description="UvrD-like helicase C-terminal" evidence="14">
    <location>
        <begin position="281"/>
        <end position="562"/>
    </location>
</feature>
<evidence type="ECO:0000313" key="16">
    <source>
        <dbReference type="Proteomes" id="UP000003729"/>
    </source>
</evidence>
<dbReference type="GO" id="GO:0016887">
    <property type="term" value="F:ATP hydrolysis activity"/>
    <property type="evidence" value="ECO:0007669"/>
    <property type="project" value="RHEA"/>
</dbReference>
<accession>B6XD39</accession>
<dbReference type="GO" id="GO:0032991">
    <property type="term" value="C:protein-containing complex"/>
    <property type="evidence" value="ECO:0007669"/>
    <property type="project" value="UniProtKB-ARBA"/>
</dbReference>
<dbReference type="PANTHER" id="PTHR11070">
    <property type="entry name" value="UVRD / RECB / PCRA DNA HELICASE FAMILY MEMBER"/>
    <property type="match status" value="1"/>
</dbReference>
<evidence type="ECO:0000256" key="6">
    <source>
        <dbReference type="ARBA" id="ARBA00022840"/>
    </source>
</evidence>
<dbReference type="CDD" id="cd18807">
    <property type="entry name" value="SF1_C_UvrD"/>
    <property type="match status" value="1"/>
</dbReference>
<keyword evidence="5 11" id="KW-0347">Helicase</keyword>
<evidence type="ECO:0000256" key="1">
    <source>
        <dbReference type="ARBA" id="ARBA00009922"/>
    </source>
</evidence>
<proteinExistence type="inferred from homology"/>
<keyword evidence="2 11" id="KW-0235">DNA replication</keyword>
<dbReference type="GO" id="GO:0000725">
    <property type="term" value="P:recombinational repair"/>
    <property type="evidence" value="ECO:0007669"/>
    <property type="project" value="TreeGrafter"/>
</dbReference>
<dbReference type="PROSITE" id="PS51217">
    <property type="entry name" value="UVRD_HELICASE_CTER"/>
    <property type="match status" value="1"/>
</dbReference>
<comment type="catalytic activity">
    <reaction evidence="9 11">
        <text>Couples ATP hydrolysis with the unwinding of duplex DNA by translocating in the 3'-5' direction.</text>
        <dbReference type="EC" id="5.6.2.4"/>
    </reaction>
</comment>
<feature type="binding site" evidence="11">
    <location>
        <position position="278"/>
    </location>
    <ligand>
        <name>ATP</name>
        <dbReference type="ChEBI" id="CHEBI:30616"/>
    </ligand>
</feature>
<keyword evidence="3 11" id="KW-0547">Nucleotide-binding</keyword>
<dbReference type="InterPro" id="IPR013986">
    <property type="entry name" value="DExx_box_DNA_helicase_dom_sf"/>
</dbReference>
<comment type="subunit">
    <text evidence="11">Homodimer.</text>
</comment>
<dbReference type="FunFam" id="1.10.486.10:FF:000002">
    <property type="entry name" value="ATP-dependent DNA helicase Rep"/>
    <property type="match status" value="1"/>
</dbReference>
<dbReference type="GO" id="GO:0003697">
    <property type="term" value="F:single-stranded DNA binding"/>
    <property type="evidence" value="ECO:0007669"/>
    <property type="project" value="UniProtKB-UniRule"/>
</dbReference>
<dbReference type="SUPFAM" id="SSF52540">
    <property type="entry name" value="P-loop containing nucleoside triphosphate hydrolases"/>
    <property type="match status" value="1"/>
</dbReference>
<evidence type="ECO:0000259" key="14">
    <source>
        <dbReference type="PROSITE" id="PS51217"/>
    </source>
</evidence>
<dbReference type="HAMAP" id="MF_01920">
    <property type="entry name" value="Helicase_Rep"/>
    <property type="match status" value="1"/>
</dbReference>
<dbReference type="InterPro" id="IPR005752">
    <property type="entry name" value="Helicase_Rep"/>
</dbReference>
<evidence type="ECO:0000256" key="2">
    <source>
        <dbReference type="ARBA" id="ARBA00022705"/>
    </source>
</evidence>
<comment type="similarity">
    <text evidence="1 11">Belongs to the helicase family. UvrD subfamily.</text>
</comment>
<feature type="domain" description="UvrD-like helicase ATP-binding" evidence="13">
    <location>
        <begin position="1"/>
        <end position="280"/>
    </location>
</feature>
<evidence type="ECO:0000313" key="15">
    <source>
        <dbReference type="EMBL" id="EEB46729.1"/>
    </source>
</evidence>
<dbReference type="GO" id="GO:0043138">
    <property type="term" value="F:3'-5' DNA helicase activity"/>
    <property type="evidence" value="ECO:0007669"/>
    <property type="project" value="UniProtKB-UniRule"/>
</dbReference>
<keyword evidence="7 11" id="KW-0238">DNA-binding</keyword>
<dbReference type="NCBIfam" id="NF008172">
    <property type="entry name" value="PRK10919.1"/>
    <property type="match status" value="1"/>
</dbReference>
<comment type="catalytic activity">
    <reaction evidence="10 11">
        <text>ATP + H2O = ADP + phosphate + H(+)</text>
        <dbReference type="Rhea" id="RHEA:13065"/>
        <dbReference type="ChEBI" id="CHEBI:15377"/>
        <dbReference type="ChEBI" id="CHEBI:15378"/>
        <dbReference type="ChEBI" id="CHEBI:30616"/>
        <dbReference type="ChEBI" id="CHEBI:43474"/>
        <dbReference type="ChEBI" id="CHEBI:456216"/>
        <dbReference type="EC" id="5.6.2.4"/>
    </reaction>
</comment>
<dbReference type="Pfam" id="PF00580">
    <property type="entry name" value="UvrD-helicase"/>
    <property type="match status" value="1"/>
</dbReference>
<evidence type="ECO:0000256" key="4">
    <source>
        <dbReference type="ARBA" id="ARBA00022801"/>
    </source>
</evidence>
<evidence type="ECO:0000256" key="3">
    <source>
        <dbReference type="ARBA" id="ARBA00022741"/>
    </source>
</evidence>
<feature type="binding site" evidence="12">
    <location>
        <begin position="22"/>
        <end position="29"/>
    </location>
    <ligand>
        <name>ATP</name>
        <dbReference type="ChEBI" id="CHEBI:30616"/>
    </ligand>
</feature>
<dbReference type="Pfam" id="PF13361">
    <property type="entry name" value="UvrD_C"/>
    <property type="match status" value="1"/>
</dbReference>
<dbReference type="CDD" id="cd17932">
    <property type="entry name" value="DEXQc_UvrD"/>
    <property type="match status" value="1"/>
</dbReference>
<evidence type="ECO:0000256" key="7">
    <source>
        <dbReference type="ARBA" id="ARBA00023125"/>
    </source>
</evidence>
<dbReference type="InterPro" id="IPR000212">
    <property type="entry name" value="DNA_helicase_UvrD/REP"/>
</dbReference>
<dbReference type="GO" id="GO:0005829">
    <property type="term" value="C:cytosol"/>
    <property type="evidence" value="ECO:0007669"/>
    <property type="project" value="TreeGrafter"/>
</dbReference>
<evidence type="ECO:0000256" key="5">
    <source>
        <dbReference type="ARBA" id="ARBA00022806"/>
    </source>
</evidence>
<dbReference type="GO" id="GO:0005524">
    <property type="term" value="F:ATP binding"/>
    <property type="evidence" value="ECO:0007669"/>
    <property type="project" value="UniProtKB-UniRule"/>
</dbReference>
<dbReference type="InterPro" id="IPR027417">
    <property type="entry name" value="P-loop_NTPase"/>
</dbReference>
<dbReference type="Proteomes" id="UP000003729">
    <property type="component" value="Unassembled WGS sequence"/>
</dbReference>
<evidence type="ECO:0000256" key="9">
    <source>
        <dbReference type="ARBA" id="ARBA00034617"/>
    </source>
</evidence>
<dbReference type="NCBIfam" id="TIGR01074">
    <property type="entry name" value="rep"/>
    <property type="match status" value="1"/>
</dbReference>
<comment type="caution">
    <text evidence="15">The sequence shown here is derived from an EMBL/GenBank/DDBJ whole genome shotgun (WGS) entry which is preliminary data.</text>
</comment>
<dbReference type="FunFam" id="1.10.10.160:FF:000001">
    <property type="entry name" value="ATP-dependent DNA helicase"/>
    <property type="match status" value="1"/>
</dbReference>
<evidence type="ECO:0000256" key="12">
    <source>
        <dbReference type="PROSITE-ProRule" id="PRU00560"/>
    </source>
</evidence>
<dbReference type="InterPro" id="IPR014017">
    <property type="entry name" value="DNA_helicase_UvrD-like_C"/>
</dbReference>
<dbReference type="Gene3D" id="1.10.486.10">
    <property type="entry name" value="PCRA, domain 4"/>
    <property type="match status" value="1"/>
</dbReference>
<evidence type="ECO:0000256" key="8">
    <source>
        <dbReference type="ARBA" id="ARBA00023235"/>
    </source>
</evidence>
<keyword evidence="4 11" id="KW-0378">Hydrolase</keyword>
<dbReference type="GeneID" id="57292017"/>
<sequence>MRLNPSQQQAVEYVDGPCLVLAGAGSGKTRVITNKIAHLIRHCGYQPRQIAAVTFTNKAAREMKERVGQTLGKKEARGLIISTFHTLGLEIIKREYKALGIKANFSLFDDQDQMALLKELTFDLLEEDKDLLQQLISAISNWKNDLISPPQVIGQAKTEKEHHFAECYRRYELHLKSCNVLDFDDLISKPTLLLYHNEEVRERWQQKIRYLLVDEYQDTNTSQYQLVKLLVGQRARFTVVGDDDQSIYSWRGARPQNLVLLSQDFPKLNVIKLEQNYRSSGRILKAANILIANNPHVFDKKLFSELGYGAPLKVLTANNEDHEAERVIGELIAHHFINKTQYKDYAILYRGNHQSRIFEKMLMQNRIPYRISGGTSFFSRPEIKDLLAYLRVLTNPEDDSAFLRIVNTPRREIGPKTIQKLGEWANQRGKSLYQASFDLGLEQTLTGKGLEALQRFTHWMDGIVKTSEREPLIAVRDLLREMDYESWLYETSTSTKAAEMRMKNVNQLFTWMSEMIEGDELNDPMTLNQVVTRFTLRDMMERGEDDEDSDQVQLMTLHASKGLEFPYVFLVGMEEGLLPHQSSIDENNIDEERRLAYVGITRAQRELFFTHSRERRQYGELIRPELSRFLMELPQDDLVWEQQRKVVTAEERMQKGQSALADIKARLGLNKKTDS</sequence>
<dbReference type="GO" id="GO:0006260">
    <property type="term" value="P:DNA replication"/>
    <property type="evidence" value="ECO:0007669"/>
    <property type="project" value="UniProtKB-UniRule"/>
</dbReference>
<name>B6XD39_9GAMM</name>
<dbReference type="RefSeq" id="WP_006658214.1">
    <property type="nucleotide sequence ID" value="NZ_ABXW01000018.1"/>
</dbReference>
<reference evidence="15 16" key="2">
    <citation type="submission" date="2008-10" db="EMBL/GenBank/DDBJ databases">
        <authorList>
            <person name="Fulton L."/>
            <person name="Clifton S."/>
            <person name="Fulton B."/>
            <person name="Xu J."/>
            <person name="Minx P."/>
            <person name="Pepin K.H."/>
            <person name="Johnson M."/>
            <person name="Bhonagiri V."/>
            <person name="Nash W.E."/>
            <person name="Mardis E.R."/>
            <person name="Wilson R.K."/>
        </authorList>
    </citation>
    <scope>NUCLEOTIDE SEQUENCE [LARGE SCALE GENOMIC DNA]</scope>
    <source>
        <strain evidence="15 16">DSM 30120</strain>
    </source>
</reference>
<dbReference type="PANTHER" id="PTHR11070:SF64">
    <property type="entry name" value="ATP-DEPENDENT DNA HELICASE REP"/>
    <property type="match status" value="1"/>
</dbReference>